<evidence type="ECO:0000313" key="1">
    <source>
        <dbReference type="EMBL" id="AJP49693.1"/>
    </source>
</evidence>
<proteinExistence type="predicted"/>
<dbReference type="STRING" id="1565605.PG1C_13500"/>
<organism evidence="1 2">
    <name type="scientific">Rugosibacter aromaticivorans</name>
    <dbReference type="NCBI Taxonomy" id="1565605"/>
    <lineage>
        <taxon>Bacteria</taxon>
        <taxon>Pseudomonadati</taxon>
        <taxon>Pseudomonadota</taxon>
        <taxon>Betaproteobacteria</taxon>
        <taxon>Nitrosomonadales</taxon>
        <taxon>Sterolibacteriaceae</taxon>
        <taxon>Rugosibacter</taxon>
    </lineage>
</organism>
<keyword evidence="2" id="KW-1185">Reference proteome</keyword>
<name>A0A0C5JCZ1_9PROT</name>
<reference evidence="1 2" key="1">
    <citation type="journal article" date="2015" name="Genome Announc.">
        <title>Complete Genome Sequence of a Novel Bacterium within the Family Rhodocyclaceae That Degrades Polycyclic Aromatic Hydrocarbons.</title>
        <authorList>
            <person name="Singleton D.R."/>
            <person name="Dickey A.N."/>
            <person name="Scholl E.H."/>
            <person name="Wright F.A."/>
            <person name="Aitken M.D."/>
        </authorList>
    </citation>
    <scope>NUCLEOTIDE SEQUENCE [LARGE SCALE GENOMIC DNA]</scope>
    <source>
        <strain evidence="2">PG1-Ca6</strain>
    </source>
</reference>
<protein>
    <submittedName>
        <fullName evidence="1">Uncharacterized protein</fullName>
    </submittedName>
</protein>
<evidence type="ECO:0000313" key="2">
    <source>
        <dbReference type="Proteomes" id="UP000061603"/>
    </source>
</evidence>
<dbReference type="KEGG" id="rbu:PG1C_13500"/>
<dbReference type="AlphaFoldDB" id="A0A0C5JCZ1"/>
<gene>
    <name evidence="1" type="ORF">PG1C_13500</name>
</gene>
<dbReference type="HOGENOM" id="CLU_097948_0_0_4"/>
<sequence>MLLTTSSYADESVSICFNYGCATQSTVKFSSQQLNSVAQILAAAHNAAEERTLLAQVIGVLYAWAGEQTPIHADHGGNFADAGVQGAMDCIDHSTTTTRFLRLLEQRDALHFHHVIAATRRGWIFQHFTATIEEMPLAAMNATSVATTQRPRFAVDSWYVDNGKPAIVLPLAEWFNYGGPGA</sequence>
<accession>A0A0C5JCZ1</accession>
<dbReference type="PATRIC" id="fig|1565605.3.peg.2857"/>
<dbReference type="EMBL" id="CP010554">
    <property type="protein sequence ID" value="AJP49693.1"/>
    <property type="molecule type" value="Genomic_DNA"/>
</dbReference>
<dbReference type="Proteomes" id="UP000061603">
    <property type="component" value="Chromosome"/>
</dbReference>